<dbReference type="Gene3D" id="3.30.300.30">
    <property type="match status" value="1"/>
</dbReference>
<protein>
    <recommendedName>
        <fullName evidence="5">AMP-dependent synthetase/ligase domain-containing protein</fullName>
    </recommendedName>
</protein>
<organism evidence="3 4">
    <name type="scientific">Caenorhabditis angaria</name>
    <dbReference type="NCBI Taxonomy" id="860376"/>
    <lineage>
        <taxon>Eukaryota</taxon>
        <taxon>Metazoa</taxon>
        <taxon>Ecdysozoa</taxon>
        <taxon>Nematoda</taxon>
        <taxon>Chromadorea</taxon>
        <taxon>Rhabditida</taxon>
        <taxon>Rhabditina</taxon>
        <taxon>Rhabditomorpha</taxon>
        <taxon>Rhabditoidea</taxon>
        <taxon>Rhabditidae</taxon>
        <taxon>Peloderinae</taxon>
        <taxon>Caenorhabditis</taxon>
    </lineage>
</organism>
<name>A0A9P1IKK3_9PELO</name>
<dbReference type="Gene3D" id="2.130.10.10">
    <property type="entry name" value="YVTN repeat-like/Quinoprotein amine dehydrogenase"/>
    <property type="match status" value="1"/>
</dbReference>
<dbReference type="InterPro" id="IPR045851">
    <property type="entry name" value="AMP-bd_C_sf"/>
</dbReference>
<dbReference type="InterPro" id="IPR020845">
    <property type="entry name" value="AMP-binding_CS"/>
</dbReference>
<comment type="caution">
    <text evidence="3">The sequence shown here is derived from an EMBL/GenBank/DDBJ whole genome shotgun (WGS) entry which is preliminary data.</text>
</comment>
<dbReference type="InterPro" id="IPR015943">
    <property type="entry name" value="WD40/YVTN_repeat-like_dom_sf"/>
</dbReference>
<feature type="domain" description="AMP-dependent synthetase/ligase" evidence="1">
    <location>
        <begin position="83"/>
        <end position="261"/>
    </location>
</feature>
<dbReference type="Gene3D" id="3.40.50.12780">
    <property type="entry name" value="N-terminal domain of ligase-like"/>
    <property type="match status" value="1"/>
</dbReference>
<sequence length="813" mass="92745">MQLICGETGRISGLLSKNLEKDLQKLTENDILLIDSGRSLDTVDIIYQCLNRRIAFTFTDGQYFPATCIIDKDFRVRRLREGDERNRDICYVINTSGTSGISKRVAVPFDCIMPNIEYFGKVLEISEYDIILCSTSFHFDPSIIEMFLFFKYKTRLLLTPDNYRNHPYLLNNAIEKYQPTIGQFTPNVARMLDQKMLQSFRCVLIGGSIFPRELYTSAASKTRIFDVYGVTEVSCWATIREIKDSENYLGDPIPGTILEVSKNQELILKGSRKCFVNGKMTAESGHKTGDLVEILDGKIRIVGRKDGQLKIRGMRMNLEEMTRIIGEKLELNAHFMLYRHKIITLFVEGTNDLKKVERILDANLQKDFHPSHIEFIEKFQINRNGKLDQNYLCEKVDLIYNGNFVKIVREKYKIDLEREAINSFVNLGFDSLISAELSLCFPNSDEVFRLFLDPKTIVSDFLFQMKLCFVEPPKIDGEVIETHSISELEPSLKWSHSLRKCIDGNPLVIGNLVYTASHFGIVMCIAIANGNIVWENRYETRFEASPINLENDIVIGGFDGILYRFDGLNGNIIWKFKTGDQIKAACFYDGKDSIYCISYDRYLYKIEKMSGQMISKKSIGSGSPCAPIRFSNSSSPIFSTIRGKIISENWEYSADSACYSQITHDLSTGNIVIGLVNGDTIVLKDIDGTFINRLNLGNAPIFCAPLKLPNGNWCWALEDGTVVLTNPKNNEILKRWKFPGTRFVRTPQILEPDKIYLQSTTGNLIIWNLNDSTALSIKLSDSDIFSTPFLDPFNKIMISTGRDDYIKCWNFEF</sequence>
<dbReference type="SUPFAM" id="SSF56801">
    <property type="entry name" value="Acetyl-CoA synthetase-like"/>
    <property type="match status" value="1"/>
</dbReference>
<dbReference type="InterPro" id="IPR000873">
    <property type="entry name" value="AMP-dep_synth/lig_dom"/>
</dbReference>
<dbReference type="PROSITE" id="PS00455">
    <property type="entry name" value="AMP_BINDING"/>
    <property type="match status" value="1"/>
</dbReference>
<dbReference type="Pfam" id="PF13570">
    <property type="entry name" value="Beta-prop_ACSF4"/>
    <property type="match status" value="1"/>
</dbReference>
<dbReference type="PANTHER" id="PTHR44394:SF1">
    <property type="entry name" value="BETA-ALANINE-ACTIVATING ENZYME"/>
    <property type="match status" value="1"/>
</dbReference>
<dbReference type="PANTHER" id="PTHR44394">
    <property type="entry name" value="BETA-ALANINE-ACTIVATING ENZYME"/>
    <property type="match status" value="1"/>
</dbReference>
<evidence type="ECO:0000313" key="3">
    <source>
        <dbReference type="EMBL" id="CAI5446325.1"/>
    </source>
</evidence>
<dbReference type="AlphaFoldDB" id="A0A9P1IKK3"/>
<evidence type="ECO:0008006" key="5">
    <source>
        <dbReference type="Google" id="ProtNLM"/>
    </source>
</evidence>
<gene>
    <name evidence="3" type="ORF">CAMP_LOCUS8962</name>
</gene>
<proteinExistence type="predicted"/>
<evidence type="ECO:0000259" key="2">
    <source>
        <dbReference type="Pfam" id="PF13570"/>
    </source>
</evidence>
<dbReference type="SUPFAM" id="SSF50998">
    <property type="entry name" value="Quinoprotein alcohol dehydrogenase-like"/>
    <property type="match status" value="1"/>
</dbReference>
<dbReference type="InterPro" id="IPR011047">
    <property type="entry name" value="Quinoprotein_ADH-like_sf"/>
</dbReference>
<dbReference type="EMBL" id="CANHGI010000003">
    <property type="protein sequence ID" value="CAI5446325.1"/>
    <property type="molecule type" value="Genomic_DNA"/>
</dbReference>
<feature type="domain" description="Pyrrolo-quinoline quinone repeat" evidence="2">
    <location>
        <begin position="498"/>
        <end position="810"/>
    </location>
</feature>
<dbReference type="Pfam" id="PF00501">
    <property type="entry name" value="AMP-binding"/>
    <property type="match status" value="1"/>
</dbReference>
<dbReference type="InterPro" id="IPR052091">
    <property type="entry name" value="Beta-ala_Activ/Resist"/>
</dbReference>
<evidence type="ECO:0000259" key="1">
    <source>
        <dbReference type="Pfam" id="PF00501"/>
    </source>
</evidence>
<reference evidence="3" key="1">
    <citation type="submission" date="2022-11" db="EMBL/GenBank/DDBJ databases">
        <authorList>
            <person name="Kikuchi T."/>
        </authorList>
    </citation>
    <scope>NUCLEOTIDE SEQUENCE</scope>
    <source>
        <strain evidence="3">PS1010</strain>
    </source>
</reference>
<keyword evidence="4" id="KW-1185">Reference proteome</keyword>
<dbReference type="OrthoDB" id="408177at2759"/>
<dbReference type="Proteomes" id="UP001152747">
    <property type="component" value="Unassembled WGS sequence"/>
</dbReference>
<evidence type="ECO:0000313" key="4">
    <source>
        <dbReference type="Proteomes" id="UP001152747"/>
    </source>
</evidence>
<dbReference type="InterPro" id="IPR042099">
    <property type="entry name" value="ANL_N_sf"/>
</dbReference>
<dbReference type="GO" id="GO:0043041">
    <property type="term" value="P:amino acid activation for nonribosomal peptide biosynthetic process"/>
    <property type="evidence" value="ECO:0007669"/>
    <property type="project" value="TreeGrafter"/>
</dbReference>
<accession>A0A9P1IKK3</accession>
<dbReference type="InterPro" id="IPR002372">
    <property type="entry name" value="PQQ_rpt_dom"/>
</dbReference>